<evidence type="ECO:0000256" key="3">
    <source>
        <dbReference type="ARBA" id="ARBA00022827"/>
    </source>
</evidence>
<dbReference type="SUPFAM" id="SSF51905">
    <property type="entry name" value="FAD/NAD(P)-binding domain"/>
    <property type="match status" value="1"/>
</dbReference>
<dbReference type="RefSeq" id="XP_060284230.1">
    <property type="nucleotide sequence ID" value="XM_060431413.1"/>
</dbReference>
<organism evidence="6 7">
    <name type="scientific">Phialemonium atrogriseum</name>
    <dbReference type="NCBI Taxonomy" id="1093897"/>
    <lineage>
        <taxon>Eukaryota</taxon>
        <taxon>Fungi</taxon>
        <taxon>Dikarya</taxon>
        <taxon>Ascomycota</taxon>
        <taxon>Pezizomycotina</taxon>
        <taxon>Sordariomycetes</taxon>
        <taxon>Sordariomycetidae</taxon>
        <taxon>Cephalothecales</taxon>
        <taxon>Cephalothecaceae</taxon>
        <taxon>Phialemonium</taxon>
    </lineage>
</organism>
<dbReference type="Pfam" id="PF00743">
    <property type="entry name" value="FMO-like"/>
    <property type="match status" value="1"/>
</dbReference>
<comment type="similarity">
    <text evidence="1">Belongs to the FMO family.</text>
</comment>
<evidence type="ECO:0000256" key="2">
    <source>
        <dbReference type="ARBA" id="ARBA00022630"/>
    </source>
</evidence>
<dbReference type="GO" id="GO:0050661">
    <property type="term" value="F:NADP binding"/>
    <property type="evidence" value="ECO:0007669"/>
    <property type="project" value="InterPro"/>
</dbReference>
<dbReference type="GO" id="GO:0050660">
    <property type="term" value="F:flavin adenine dinucleotide binding"/>
    <property type="evidence" value="ECO:0007669"/>
    <property type="project" value="InterPro"/>
</dbReference>
<evidence type="ECO:0000256" key="1">
    <source>
        <dbReference type="ARBA" id="ARBA00009183"/>
    </source>
</evidence>
<keyword evidence="5" id="KW-0732">Signal</keyword>
<evidence type="ECO:0000313" key="6">
    <source>
        <dbReference type="EMBL" id="KAK1768017.1"/>
    </source>
</evidence>
<dbReference type="InterPro" id="IPR020946">
    <property type="entry name" value="Flavin_mOase-like"/>
</dbReference>
<keyword evidence="4" id="KW-0560">Oxidoreductase</keyword>
<dbReference type="PANTHER" id="PTHR23023">
    <property type="entry name" value="DIMETHYLANILINE MONOOXYGENASE"/>
    <property type="match status" value="1"/>
</dbReference>
<reference evidence="6" key="1">
    <citation type="submission" date="2023-06" db="EMBL/GenBank/DDBJ databases">
        <title>Genome-scale phylogeny and comparative genomics of the fungal order Sordariales.</title>
        <authorList>
            <consortium name="Lawrence Berkeley National Laboratory"/>
            <person name="Hensen N."/>
            <person name="Bonometti L."/>
            <person name="Westerberg I."/>
            <person name="Brannstrom I.O."/>
            <person name="Guillou S."/>
            <person name="Cros-Aarteil S."/>
            <person name="Calhoun S."/>
            <person name="Haridas S."/>
            <person name="Kuo A."/>
            <person name="Mondo S."/>
            <person name="Pangilinan J."/>
            <person name="Riley R."/>
            <person name="Labutti K."/>
            <person name="Andreopoulos B."/>
            <person name="Lipzen A."/>
            <person name="Chen C."/>
            <person name="Yanf M."/>
            <person name="Daum C."/>
            <person name="Ng V."/>
            <person name="Clum A."/>
            <person name="Steindorff A."/>
            <person name="Ohm R."/>
            <person name="Martin F."/>
            <person name="Silar P."/>
            <person name="Natvig D."/>
            <person name="Lalanne C."/>
            <person name="Gautier V."/>
            <person name="Ament-Velasquez S.L."/>
            <person name="Kruys A."/>
            <person name="Hutchinson M.I."/>
            <person name="Powell A.J."/>
            <person name="Barry K."/>
            <person name="Miller A.N."/>
            <person name="Grigoriev I.V."/>
            <person name="Debuchy R."/>
            <person name="Gladieux P."/>
            <person name="Thoren M.H."/>
            <person name="Johannesson H."/>
        </authorList>
    </citation>
    <scope>NUCLEOTIDE SEQUENCE</scope>
    <source>
        <strain evidence="6">8032-3</strain>
    </source>
</reference>
<gene>
    <name evidence="6" type="ORF">QBC33DRAFT_584800</name>
</gene>
<evidence type="ECO:0000256" key="5">
    <source>
        <dbReference type="SAM" id="SignalP"/>
    </source>
</evidence>
<name>A0AAJ0C1Y6_9PEZI</name>
<dbReference type="Gene3D" id="3.50.50.60">
    <property type="entry name" value="FAD/NAD(P)-binding domain"/>
    <property type="match status" value="1"/>
</dbReference>
<dbReference type="AlphaFoldDB" id="A0AAJ0C1Y6"/>
<proteinExistence type="inferred from homology"/>
<feature type="signal peptide" evidence="5">
    <location>
        <begin position="1"/>
        <end position="26"/>
    </location>
</feature>
<keyword evidence="3" id="KW-0274">FAD</keyword>
<dbReference type="PRINTS" id="PR00368">
    <property type="entry name" value="FADPNR"/>
</dbReference>
<keyword evidence="2" id="KW-0285">Flavoprotein</keyword>
<protein>
    <recommendedName>
        <fullName evidence="8">FAD/NAD(P)-binding domain-containing protein</fullName>
    </recommendedName>
</protein>
<accession>A0AAJ0C1Y6</accession>
<dbReference type="GeneID" id="85314600"/>
<dbReference type="GO" id="GO:0004499">
    <property type="term" value="F:N,N-dimethylaniline monooxygenase activity"/>
    <property type="evidence" value="ECO:0007669"/>
    <property type="project" value="InterPro"/>
</dbReference>
<evidence type="ECO:0008006" key="8">
    <source>
        <dbReference type="Google" id="ProtNLM"/>
    </source>
</evidence>
<keyword evidence="7" id="KW-1185">Reference proteome</keyword>
<evidence type="ECO:0000313" key="7">
    <source>
        <dbReference type="Proteomes" id="UP001244011"/>
    </source>
</evidence>
<feature type="chain" id="PRO_5042533886" description="FAD/NAD(P)-binding domain-containing protein" evidence="5">
    <location>
        <begin position="27"/>
        <end position="519"/>
    </location>
</feature>
<dbReference type="PRINTS" id="PR00469">
    <property type="entry name" value="PNDRDTASEII"/>
</dbReference>
<dbReference type="InterPro" id="IPR050346">
    <property type="entry name" value="FMO-like"/>
</dbReference>
<sequence>MGSYSQMWNPIFHPVLFLYQLIQWLADKILSPNPPSPGTHLSRPKIAVIGAGITGVTSAAHCIGHGFDVVIFEAGSEDNLGGIWSRVNNTSSLQIHSLMFRFHPSVKWERGYPDRQQIISQVRQLWERYGLDAKTKFNTKVDRVFKDENGRWIVNNTANGRFEGVIAAVGTCGEPKMPRMPGMEKFKGPVYHSSDLTGKDAKDKKIIVIGGGASAVETLEFASHEDAKNVYILSRSDKWIIPRNAFIDILLAFNIFGQETLLSFIPEFLLRKFFYRDLEDIAPAGKGLYTDTPMVNSDVMDELRSGQAEWVRCDIESFTENGIRINRRNKGVPVGGPGRSEVIEADMVVMATGYKRPELSFLPDDCFQKPYSPPNWYLQTFPPYHPSISAINCTYMDALGTVGNWHIGIYTRILLMFLIDPLTRPSEFWMERWIDMTRLLKATSPTGPFDFFTYLELTWWFFFCVAFNPFRWKWALFVFCGLGFALPRDVMALGRRAGFRNGLVNGNDGGGGRDVGNSI</sequence>
<dbReference type="InterPro" id="IPR036188">
    <property type="entry name" value="FAD/NAD-bd_sf"/>
</dbReference>
<evidence type="ECO:0000256" key="4">
    <source>
        <dbReference type="ARBA" id="ARBA00023002"/>
    </source>
</evidence>
<dbReference type="EMBL" id="MU839006">
    <property type="protein sequence ID" value="KAK1768017.1"/>
    <property type="molecule type" value="Genomic_DNA"/>
</dbReference>
<dbReference type="Proteomes" id="UP001244011">
    <property type="component" value="Unassembled WGS sequence"/>
</dbReference>
<comment type="caution">
    <text evidence="6">The sequence shown here is derived from an EMBL/GenBank/DDBJ whole genome shotgun (WGS) entry which is preliminary data.</text>
</comment>